<organism evidence="3 4">
    <name type="scientific">Phytophthora kernoviae</name>
    <dbReference type="NCBI Taxonomy" id="325452"/>
    <lineage>
        <taxon>Eukaryota</taxon>
        <taxon>Sar</taxon>
        <taxon>Stramenopiles</taxon>
        <taxon>Oomycota</taxon>
        <taxon>Peronosporomycetes</taxon>
        <taxon>Peronosporales</taxon>
        <taxon>Peronosporaceae</taxon>
        <taxon>Phytophthora</taxon>
    </lineage>
</organism>
<dbReference type="OrthoDB" id="10561962at2759"/>
<accession>A0A3F2RUU7</accession>
<reference evidence="4 5" key="1">
    <citation type="submission" date="2018-07" db="EMBL/GenBank/DDBJ databases">
        <title>Genome sequencing of oomycete isolates from Chile give support for New Zealand origin for Phytophthora kernoviae and make available the first Nothophytophthora sp. genome.</title>
        <authorList>
            <person name="Studholme D.J."/>
            <person name="Sanfuentes E."/>
            <person name="Panda P."/>
            <person name="Hill R."/>
            <person name="Sambles C."/>
            <person name="Grant M."/>
            <person name="Williams N.M."/>
            <person name="Mcdougal R.L."/>
        </authorList>
    </citation>
    <scope>NUCLEOTIDE SEQUENCE [LARGE SCALE GENOMIC DNA]</scope>
    <source>
        <strain evidence="3">Chile6</strain>
        <strain evidence="2">Chile7</strain>
    </source>
</reference>
<dbReference type="Proteomes" id="UP000277300">
    <property type="component" value="Unassembled WGS sequence"/>
</dbReference>
<comment type="caution">
    <text evidence="3">The sequence shown here is derived from an EMBL/GenBank/DDBJ whole genome shotgun (WGS) entry which is preliminary data.</text>
</comment>
<protein>
    <submittedName>
        <fullName evidence="3">Uncharacterized protein</fullName>
    </submittedName>
</protein>
<evidence type="ECO:0000256" key="1">
    <source>
        <dbReference type="SAM" id="MobiDB-lite"/>
    </source>
</evidence>
<evidence type="ECO:0000313" key="2">
    <source>
        <dbReference type="EMBL" id="RLN59341.1"/>
    </source>
</evidence>
<feature type="region of interest" description="Disordered" evidence="1">
    <location>
        <begin position="178"/>
        <end position="202"/>
    </location>
</feature>
<dbReference type="Proteomes" id="UP000284657">
    <property type="component" value="Unassembled WGS sequence"/>
</dbReference>
<name>A0A3F2RUU7_9STRA</name>
<gene>
    <name evidence="2" type="ORF">BBJ29_002670</name>
    <name evidence="3" type="ORF">BBP00_00003348</name>
</gene>
<evidence type="ECO:0000313" key="5">
    <source>
        <dbReference type="Proteomes" id="UP000284657"/>
    </source>
</evidence>
<dbReference type="EMBL" id="MBDO02000069">
    <property type="protein sequence ID" value="RLN64618.1"/>
    <property type="molecule type" value="Genomic_DNA"/>
</dbReference>
<dbReference type="AlphaFoldDB" id="A0A3F2RUU7"/>
<evidence type="ECO:0000313" key="4">
    <source>
        <dbReference type="Proteomes" id="UP000277300"/>
    </source>
</evidence>
<proteinExistence type="predicted"/>
<evidence type="ECO:0000313" key="3">
    <source>
        <dbReference type="EMBL" id="RLN64618.1"/>
    </source>
</evidence>
<dbReference type="EMBL" id="MBAD02001053">
    <property type="protein sequence ID" value="RLN59341.1"/>
    <property type="molecule type" value="Genomic_DNA"/>
</dbReference>
<sequence>MQGLEDGSGLLCDNVDPMRVLDALLVVTETVHGRMLIEEQGGEEASLLDTTRLMDDLATHHESVFDDRCEIFPLSIQMLVMHRAGSTNQDLLTTTLIDDEVAALEQQKSALVAKIATAKQRIQELGGPEATSEIQANLPADPTTLSRELGCRLAEALILIESCQQVAESVSPALHGQTDATELAATSTSPAEDVEQCQTELQ</sequence>